<dbReference type="AlphaFoldDB" id="A0A4R2GRP1"/>
<sequence>MKKTPFIAAALAVAFAAPAFAADRHFECPAIKAGEEPAAVKDLRLSFGKEDPLNVPDALNAAVDRLRKDGANRTLVIDNLISAYCPVVAANSALTDQQKVARVQRFATIVVPLVYGLESAEEIILNVPLPPAVIDAVNEKARAVKISPEEWAAGAVERALGGK</sequence>
<proteinExistence type="predicted"/>
<dbReference type="OrthoDB" id="8444574at2"/>
<dbReference type="RefSeq" id="WP_132007090.1">
    <property type="nucleotide sequence ID" value="NZ_JBHUNN010000001.1"/>
</dbReference>
<keyword evidence="3" id="KW-1185">Reference proteome</keyword>
<accession>A0A4R2GRP1</accession>
<name>A0A4R2GRP1_9HYPH</name>
<protein>
    <recommendedName>
        <fullName evidence="4">Glutelin</fullName>
    </recommendedName>
</protein>
<feature type="signal peptide" evidence="1">
    <location>
        <begin position="1"/>
        <end position="21"/>
    </location>
</feature>
<evidence type="ECO:0000256" key="1">
    <source>
        <dbReference type="SAM" id="SignalP"/>
    </source>
</evidence>
<feature type="chain" id="PRO_5020640650" description="Glutelin" evidence="1">
    <location>
        <begin position="22"/>
        <end position="163"/>
    </location>
</feature>
<gene>
    <name evidence="2" type="ORF">EV666_10865</name>
</gene>
<dbReference type="Proteomes" id="UP000294881">
    <property type="component" value="Unassembled WGS sequence"/>
</dbReference>
<evidence type="ECO:0000313" key="2">
    <source>
        <dbReference type="EMBL" id="TCO12742.1"/>
    </source>
</evidence>
<dbReference type="EMBL" id="SLWL01000008">
    <property type="protein sequence ID" value="TCO12742.1"/>
    <property type="molecule type" value="Genomic_DNA"/>
</dbReference>
<evidence type="ECO:0000313" key="3">
    <source>
        <dbReference type="Proteomes" id="UP000294881"/>
    </source>
</evidence>
<organism evidence="2 3">
    <name type="scientific">Camelimonas lactis</name>
    <dbReference type="NCBI Taxonomy" id="659006"/>
    <lineage>
        <taxon>Bacteria</taxon>
        <taxon>Pseudomonadati</taxon>
        <taxon>Pseudomonadota</taxon>
        <taxon>Alphaproteobacteria</taxon>
        <taxon>Hyphomicrobiales</taxon>
        <taxon>Chelatococcaceae</taxon>
        <taxon>Camelimonas</taxon>
    </lineage>
</organism>
<comment type="caution">
    <text evidence="2">The sequence shown here is derived from an EMBL/GenBank/DDBJ whole genome shotgun (WGS) entry which is preliminary data.</text>
</comment>
<evidence type="ECO:0008006" key="4">
    <source>
        <dbReference type="Google" id="ProtNLM"/>
    </source>
</evidence>
<reference evidence="2 3" key="1">
    <citation type="submission" date="2019-03" db="EMBL/GenBank/DDBJ databases">
        <title>Genomic Encyclopedia of Type Strains, Phase IV (KMG-IV): sequencing the most valuable type-strain genomes for metagenomic binning, comparative biology and taxonomic classification.</title>
        <authorList>
            <person name="Goeker M."/>
        </authorList>
    </citation>
    <scope>NUCLEOTIDE SEQUENCE [LARGE SCALE GENOMIC DNA]</scope>
    <source>
        <strain evidence="2 3">DSM 22958</strain>
    </source>
</reference>
<keyword evidence="1" id="KW-0732">Signal</keyword>